<dbReference type="Pfam" id="PF06146">
    <property type="entry name" value="PsiE"/>
    <property type="match status" value="1"/>
</dbReference>
<dbReference type="GeneID" id="42798035"/>
<keyword evidence="3 6" id="KW-0812">Transmembrane</keyword>
<evidence type="ECO:0000256" key="4">
    <source>
        <dbReference type="ARBA" id="ARBA00022989"/>
    </source>
</evidence>
<evidence type="ECO:0000256" key="6">
    <source>
        <dbReference type="SAM" id="Phobius"/>
    </source>
</evidence>
<proteinExistence type="predicted"/>
<gene>
    <name evidence="7" type="ORF">D1868_03145</name>
</gene>
<dbReference type="AlphaFoldDB" id="A0A650CMJ4"/>
<dbReference type="InterPro" id="IPR020948">
    <property type="entry name" value="P_starv_induced_PsiE-like"/>
</dbReference>
<dbReference type="GO" id="GO:0005886">
    <property type="term" value="C:plasma membrane"/>
    <property type="evidence" value="ECO:0007669"/>
    <property type="project" value="UniProtKB-SubCell"/>
</dbReference>
<evidence type="ECO:0000256" key="3">
    <source>
        <dbReference type="ARBA" id="ARBA00022692"/>
    </source>
</evidence>
<organism evidence="7 8">
    <name type="scientific">Stygiolobus azoricus</name>
    <dbReference type="NCBI Taxonomy" id="41675"/>
    <lineage>
        <taxon>Archaea</taxon>
        <taxon>Thermoproteota</taxon>
        <taxon>Thermoprotei</taxon>
        <taxon>Sulfolobales</taxon>
        <taxon>Sulfolobaceae</taxon>
        <taxon>Stygiolobus</taxon>
    </lineage>
</organism>
<name>A0A650CMJ4_9CREN</name>
<evidence type="ECO:0000256" key="2">
    <source>
        <dbReference type="ARBA" id="ARBA00022475"/>
    </source>
</evidence>
<keyword evidence="4 6" id="KW-1133">Transmembrane helix</keyword>
<keyword evidence="2" id="KW-1003">Cell membrane</keyword>
<evidence type="ECO:0000313" key="8">
    <source>
        <dbReference type="Proteomes" id="UP000423396"/>
    </source>
</evidence>
<evidence type="ECO:0000256" key="5">
    <source>
        <dbReference type="ARBA" id="ARBA00023136"/>
    </source>
</evidence>
<accession>A0A650CMJ4</accession>
<evidence type="ECO:0000313" key="7">
    <source>
        <dbReference type="EMBL" id="QGR19071.1"/>
    </source>
</evidence>
<dbReference type="Proteomes" id="UP000423396">
    <property type="component" value="Chromosome"/>
</dbReference>
<feature type="transmembrane region" description="Helical" evidence="6">
    <location>
        <begin position="42"/>
        <end position="64"/>
    </location>
</feature>
<dbReference type="KEGG" id="sazo:D1868_03145"/>
<comment type="subcellular location">
    <subcellularLocation>
        <location evidence="1">Cell membrane</location>
        <topology evidence="1">Multi-pass membrane protein</topology>
    </subcellularLocation>
</comment>
<sequence>MNSLFIPRLLRVNEVKGESKGTKKRFHFYLPEEKIVQYVTKVIEVILLIAIGIVIVYTIVDIFLLIPSGLLGEIFGLVGNAFLVVVLLELFQSIVDFGKGRGRSVVYVMDATMSFVLREVIIELINGVNPFS</sequence>
<feature type="transmembrane region" description="Helical" evidence="6">
    <location>
        <begin position="70"/>
        <end position="91"/>
    </location>
</feature>
<reference evidence="7 8" key="1">
    <citation type="submission" date="2019-10" db="EMBL/GenBank/DDBJ databases">
        <title>Genome Sequences from Six Type Strain Members of the Archaeal Family Sulfolobaceae: Acidianus ambivalens, Acidianus infernus, Metallosphaera prunae, Stygiolobus azoricus, Sulfolobus metallicus, and Sulfurisphaera ohwakuensis.</title>
        <authorList>
            <person name="Counts J.A."/>
            <person name="Kelly R.M."/>
        </authorList>
    </citation>
    <scope>NUCLEOTIDE SEQUENCE [LARGE SCALE GENOMIC DNA]</scope>
    <source>
        <strain evidence="7 8">FC6</strain>
    </source>
</reference>
<keyword evidence="5 6" id="KW-0472">Membrane</keyword>
<dbReference type="OrthoDB" id="42796at2157"/>
<evidence type="ECO:0000256" key="1">
    <source>
        <dbReference type="ARBA" id="ARBA00004651"/>
    </source>
</evidence>
<protein>
    <submittedName>
        <fullName evidence="7">Uncharacterized protein</fullName>
    </submittedName>
</protein>
<dbReference type="EMBL" id="CP045483">
    <property type="protein sequence ID" value="QGR19071.1"/>
    <property type="molecule type" value="Genomic_DNA"/>
</dbReference>
<keyword evidence="8" id="KW-1185">Reference proteome</keyword>
<dbReference type="RefSeq" id="WP_156005460.1">
    <property type="nucleotide sequence ID" value="NZ_CP045483.1"/>
</dbReference>